<sequence>MCGRYIDPNLRGTEFEHSEVGIDPFARRYNIKPTQDVLIRETVEGQFSWARWWFIPVWHKGDVKAWKATTFNARIEEAAEKPTFRTAWKHGRCLIPAGGYYEWTGKKGQKTPHYIQSAGNEETLWFAGLTSVWNDMRTCTILTRAANAQVESVHHRMPVILNADERDAWIAGTQDRDLGAQALLGHHVVTSFGIKDDGPELIESI</sequence>
<dbReference type="RefSeq" id="WP_316779576.1">
    <property type="nucleotide sequence ID" value="NZ_JASMWN010000016.1"/>
</dbReference>
<dbReference type="Gene3D" id="3.90.1680.10">
    <property type="entry name" value="SOS response associated peptidase-like"/>
    <property type="match status" value="1"/>
</dbReference>
<name>A0ABU3VJ44_9RHOB</name>
<dbReference type="EMBL" id="JASMWN010000016">
    <property type="protein sequence ID" value="MDU9005729.1"/>
    <property type="molecule type" value="Genomic_DNA"/>
</dbReference>
<evidence type="ECO:0000256" key="2">
    <source>
        <dbReference type="ARBA" id="ARBA00022670"/>
    </source>
</evidence>
<keyword evidence="7" id="KW-0456">Lyase</keyword>
<evidence type="ECO:0000313" key="10">
    <source>
        <dbReference type="Proteomes" id="UP001255416"/>
    </source>
</evidence>
<keyword evidence="3" id="KW-0227">DNA damage</keyword>
<accession>A0ABU3VJ44</accession>
<dbReference type="SUPFAM" id="SSF143081">
    <property type="entry name" value="BB1717-like"/>
    <property type="match status" value="1"/>
</dbReference>
<evidence type="ECO:0000256" key="4">
    <source>
        <dbReference type="ARBA" id="ARBA00022801"/>
    </source>
</evidence>
<evidence type="ECO:0000313" key="9">
    <source>
        <dbReference type="EMBL" id="MDU9005729.1"/>
    </source>
</evidence>
<evidence type="ECO:0000256" key="5">
    <source>
        <dbReference type="ARBA" id="ARBA00023124"/>
    </source>
</evidence>
<keyword evidence="2 8" id="KW-0645">Protease</keyword>
<dbReference type="PANTHER" id="PTHR13604">
    <property type="entry name" value="DC12-RELATED"/>
    <property type="match status" value="1"/>
</dbReference>
<evidence type="ECO:0000256" key="8">
    <source>
        <dbReference type="RuleBase" id="RU364100"/>
    </source>
</evidence>
<dbReference type="EC" id="3.4.-.-" evidence="8"/>
<comment type="caution">
    <text evidence="9">The sequence shown here is derived from an EMBL/GenBank/DDBJ whole genome shotgun (WGS) entry which is preliminary data.</text>
</comment>
<dbReference type="Pfam" id="PF02586">
    <property type="entry name" value="SRAP"/>
    <property type="match status" value="1"/>
</dbReference>
<proteinExistence type="inferred from homology"/>
<dbReference type="InterPro" id="IPR036590">
    <property type="entry name" value="SRAP-like"/>
</dbReference>
<keyword evidence="5" id="KW-0190">Covalent protein-DNA linkage</keyword>
<gene>
    <name evidence="9" type="ORF">QO231_18010</name>
</gene>
<keyword evidence="6" id="KW-0238">DNA-binding</keyword>
<evidence type="ECO:0000256" key="1">
    <source>
        <dbReference type="ARBA" id="ARBA00008136"/>
    </source>
</evidence>
<dbReference type="PANTHER" id="PTHR13604:SF0">
    <property type="entry name" value="ABASIC SITE PROCESSING PROTEIN HMCES"/>
    <property type="match status" value="1"/>
</dbReference>
<keyword evidence="10" id="KW-1185">Reference proteome</keyword>
<comment type="similarity">
    <text evidence="1 8">Belongs to the SOS response-associated peptidase family.</text>
</comment>
<evidence type="ECO:0000256" key="6">
    <source>
        <dbReference type="ARBA" id="ARBA00023125"/>
    </source>
</evidence>
<dbReference type="Proteomes" id="UP001255416">
    <property type="component" value="Unassembled WGS sequence"/>
</dbReference>
<evidence type="ECO:0000256" key="3">
    <source>
        <dbReference type="ARBA" id="ARBA00022763"/>
    </source>
</evidence>
<dbReference type="InterPro" id="IPR003738">
    <property type="entry name" value="SRAP"/>
</dbReference>
<protein>
    <recommendedName>
        <fullName evidence="8">Abasic site processing protein</fullName>
        <ecNumber evidence="8">3.4.-.-</ecNumber>
    </recommendedName>
</protein>
<organism evidence="9 10">
    <name type="scientific">Sedimentitalea todarodis</name>
    <dbReference type="NCBI Taxonomy" id="1631240"/>
    <lineage>
        <taxon>Bacteria</taxon>
        <taxon>Pseudomonadati</taxon>
        <taxon>Pseudomonadota</taxon>
        <taxon>Alphaproteobacteria</taxon>
        <taxon>Rhodobacterales</taxon>
        <taxon>Paracoccaceae</taxon>
        <taxon>Sedimentitalea</taxon>
    </lineage>
</organism>
<evidence type="ECO:0000256" key="7">
    <source>
        <dbReference type="ARBA" id="ARBA00023239"/>
    </source>
</evidence>
<reference evidence="10" key="1">
    <citation type="submission" date="2023-05" db="EMBL/GenBank/DDBJ databases">
        <title>Sedimentitalea sp. nov. JM2-8.</title>
        <authorList>
            <person name="Huang J."/>
        </authorList>
    </citation>
    <scope>NUCLEOTIDE SEQUENCE [LARGE SCALE GENOMIC DNA]</scope>
    <source>
        <strain evidence="10">KHS03</strain>
    </source>
</reference>
<keyword evidence="4 8" id="KW-0378">Hydrolase</keyword>